<feature type="chain" id="PRO_5021946619" description="PEGA domain-containing protein" evidence="2">
    <location>
        <begin position="25"/>
        <end position="549"/>
    </location>
</feature>
<comment type="caution">
    <text evidence="3">The sequence shown here is derived from an EMBL/GenBank/DDBJ whole genome shotgun (WGS) entry which is preliminary data.</text>
</comment>
<dbReference type="Proteomes" id="UP000319829">
    <property type="component" value="Unassembled WGS sequence"/>
</dbReference>
<organism evidence="3 4">
    <name type="scientific">Eiseniibacteriota bacterium</name>
    <dbReference type="NCBI Taxonomy" id="2212470"/>
    <lineage>
        <taxon>Bacteria</taxon>
        <taxon>Candidatus Eiseniibacteriota</taxon>
    </lineage>
</organism>
<dbReference type="EMBL" id="VBOU01000035">
    <property type="protein sequence ID" value="TMQ55299.1"/>
    <property type="molecule type" value="Genomic_DNA"/>
</dbReference>
<evidence type="ECO:0000256" key="1">
    <source>
        <dbReference type="SAM" id="MobiDB-lite"/>
    </source>
</evidence>
<dbReference type="AlphaFoldDB" id="A0A538SV97"/>
<feature type="signal peptide" evidence="2">
    <location>
        <begin position="1"/>
        <end position="24"/>
    </location>
</feature>
<feature type="compositionally biased region" description="Polar residues" evidence="1">
    <location>
        <begin position="536"/>
        <end position="549"/>
    </location>
</feature>
<name>A0A538SV97_UNCEI</name>
<sequence length="549" mass="56014">MTGPKQWIVAITAVCAVMTAPAGAAAQQGPALIREGIGAYNDFDPQRALPLLRRGVDPKAGPRDSLWALGVQYLAQILYEQGDEAGARAWIRWAVRFGTELKLDTLNLLSPVIAEFHSARATTPAGPEDARVRTEWVWPSTDPGSGPGRIEVPSDGTPASLTATVTGRGVLSPRLSLPAGSYEIEARASGYRPAKITREVLPGITTVLVFALEAEAPVGGLSPAIRGRVAARVAPLLVTRFGLPEPECGDGAVVGGALLLTTYRAIRGAERITLRGNAVADAGPTVAAYDVSRDLAVLKLPSARADSLTVSPALAEGQNAWGFGLGSCRVPGDAPIAVSWADRQHGVLRLKGSVPGAVPGGVLVAADGALVAVVTADTTAVAVAGASDLLARARANIAAHSVRSPVEVAGAERHRYGAIKLTAPAYAGATAQVTPPEAWHWPELAKNSALPLTFAGPEGRYRLVVTTAGTVRYDSTFALVAGVTEQLAVPARQPIAATKKGHFPWAIAVLGAVGAGVAAAVLGGKGGGGGGGGGTPPSTGGITINIPNP</sequence>
<accession>A0A538SV97</accession>
<evidence type="ECO:0000256" key="2">
    <source>
        <dbReference type="SAM" id="SignalP"/>
    </source>
</evidence>
<evidence type="ECO:0000313" key="4">
    <source>
        <dbReference type="Proteomes" id="UP000319829"/>
    </source>
</evidence>
<protein>
    <recommendedName>
        <fullName evidence="5">PEGA domain-containing protein</fullName>
    </recommendedName>
</protein>
<gene>
    <name evidence="3" type="ORF">E6K74_03610</name>
</gene>
<proteinExistence type="predicted"/>
<feature type="region of interest" description="Disordered" evidence="1">
    <location>
        <begin position="527"/>
        <end position="549"/>
    </location>
</feature>
<evidence type="ECO:0008006" key="5">
    <source>
        <dbReference type="Google" id="ProtNLM"/>
    </source>
</evidence>
<dbReference type="InterPro" id="IPR009003">
    <property type="entry name" value="Peptidase_S1_PA"/>
</dbReference>
<evidence type="ECO:0000313" key="3">
    <source>
        <dbReference type="EMBL" id="TMQ55299.1"/>
    </source>
</evidence>
<dbReference type="SUPFAM" id="SSF50494">
    <property type="entry name" value="Trypsin-like serine proteases"/>
    <property type="match status" value="1"/>
</dbReference>
<reference evidence="3 4" key="1">
    <citation type="journal article" date="2019" name="Nat. Microbiol.">
        <title>Mediterranean grassland soil C-N compound turnover is dependent on rainfall and depth, and is mediated by genomically divergent microorganisms.</title>
        <authorList>
            <person name="Diamond S."/>
            <person name="Andeer P.F."/>
            <person name="Li Z."/>
            <person name="Crits-Christoph A."/>
            <person name="Burstein D."/>
            <person name="Anantharaman K."/>
            <person name="Lane K.R."/>
            <person name="Thomas B.C."/>
            <person name="Pan C."/>
            <person name="Northen T.R."/>
            <person name="Banfield J.F."/>
        </authorList>
    </citation>
    <scope>NUCLEOTIDE SEQUENCE [LARGE SCALE GENOMIC DNA]</scope>
    <source>
        <strain evidence="3">WS_4</strain>
    </source>
</reference>
<keyword evidence="2" id="KW-0732">Signal</keyword>